<evidence type="ECO:0000313" key="3">
    <source>
        <dbReference type="EMBL" id="GAA2046531.1"/>
    </source>
</evidence>
<protein>
    <recommendedName>
        <fullName evidence="2">TrwC relaxase domain-containing protein</fullName>
    </recommendedName>
</protein>
<dbReference type="Gene3D" id="2.30.30.940">
    <property type="match status" value="1"/>
</dbReference>
<dbReference type="Pfam" id="PF13604">
    <property type="entry name" value="AAA_30"/>
    <property type="match status" value="1"/>
</dbReference>
<gene>
    <name evidence="3" type="ORF">GCM10009839_58670</name>
</gene>
<dbReference type="SUPFAM" id="SSF55464">
    <property type="entry name" value="Origin of replication-binding domain, RBD-like"/>
    <property type="match status" value="1"/>
</dbReference>
<dbReference type="Gene3D" id="3.40.50.300">
    <property type="entry name" value="P-loop containing nucleotide triphosphate hydrolases"/>
    <property type="match status" value="2"/>
</dbReference>
<dbReference type="InterPro" id="IPR014862">
    <property type="entry name" value="TrwC"/>
</dbReference>
<dbReference type="InterPro" id="IPR027417">
    <property type="entry name" value="P-loop_NTPase"/>
</dbReference>
<dbReference type="EMBL" id="BAAAQN010000041">
    <property type="protein sequence ID" value="GAA2046531.1"/>
    <property type="molecule type" value="Genomic_DNA"/>
</dbReference>
<organism evidence="3 4">
    <name type="scientific">Catenulispora yoronensis</name>
    <dbReference type="NCBI Taxonomy" id="450799"/>
    <lineage>
        <taxon>Bacteria</taxon>
        <taxon>Bacillati</taxon>
        <taxon>Actinomycetota</taxon>
        <taxon>Actinomycetes</taxon>
        <taxon>Catenulisporales</taxon>
        <taxon>Catenulisporaceae</taxon>
        <taxon>Catenulispora</taxon>
    </lineage>
</organism>
<name>A0ABP5GJ02_9ACTN</name>
<evidence type="ECO:0000256" key="1">
    <source>
        <dbReference type="SAM" id="MobiDB-lite"/>
    </source>
</evidence>
<dbReference type="SUPFAM" id="SSF52540">
    <property type="entry name" value="P-loop containing nucleoside triphosphate hydrolases"/>
    <property type="match status" value="2"/>
</dbReference>
<dbReference type="RefSeq" id="WP_344668904.1">
    <property type="nucleotide sequence ID" value="NZ_BAAAQN010000041.1"/>
</dbReference>
<comment type="caution">
    <text evidence="3">The sequence shown here is derived from an EMBL/GenBank/DDBJ whole genome shotgun (WGS) entry which is preliminary data.</text>
</comment>
<evidence type="ECO:0000259" key="2">
    <source>
        <dbReference type="Pfam" id="PF08751"/>
    </source>
</evidence>
<dbReference type="Proteomes" id="UP001500751">
    <property type="component" value="Unassembled WGS sequence"/>
</dbReference>
<feature type="region of interest" description="Disordered" evidence="1">
    <location>
        <begin position="1216"/>
        <end position="1277"/>
    </location>
</feature>
<dbReference type="NCBIfam" id="NF041492">
    <property type="entry name" value="MobF"/>
    <property type="match status" value="1"/>
</dbReference>
<feature type="compositionally biased region" description="Polar residues" evidence="1">
    <location>
        <begin position="1227"/>
        <end position="1239"/>
    </location>
</feature>
<sequence>MLALHKLTAGDGYTYLTRQVAGGDVVREVGQSAADYYTAEGNPPGHWIGRGAHLLKVAGTEVTEQQMKNLYGLGQHPDAEKIREKILARVRPGMSESQIKAIHRAAEREATLGPAFPLYQALVNFDARVDMRLEAIRQETGREPTKAEINKAKMDESRAQRAAVAGYDLVFSPVKSAAILWAIHPDLAVRRAVYDAHREALASAMTLLEANAALTRTGKGGVAQIDTRGLVAVAFDHFDSRAGDPNLHTHVVISNKIQGSDGIWRSLDARALYRITVAASEHYNSAFETLLSAKTGVSFAPRADTPRGKQPVREIAGMPLNYIEHYSGRRTMIEARYAQLVREYRREHGHDPSRKTAYVLARRANLDTRDGKKAARSLESMRWDWTTSLTDQFGHSALSKVSALVPANVPAARAALDVNQEQVRGAARHILDAVAEVRSTWTAWNIRAEAERTLRGGFINLAEQAATIDKVVKEALDASICVEAPSLTGEPKQLQRSDGASVFTDHGAARYTSALVLGAEDRLLNAATATVKAKIPTKALAASLAQFERISGRQLDHGQRALVEDFATRDTRISIGIGPAGSGKTTAMSALVHVARDCGVRVVALGTSSTAASVLGNDLGTPAENTHKFLYEYTEGKYAHRLMQGKRVPFEMQHFELGKGDILLVDEAGMAGTLNLDRLLTIAEARGATLRLLGDHRQLSAVESGGALRLLAHATKHVELDTLYRFKNPAEAEATLKISVGDTDGLDFYARNQRIRSGSRDGMTELAYQGWKTDMVAGKRTILIAANGVDVTALNSQARQDRVEAGAVEAGGVVLRDGLTAGTGDWITTRENDRRLRTNGGRDWVKNGDDWTVTTRHEDGSLTVRHADHEGSVYLPADYVSRYVQLAYASTVMSEQGTTVETTHALLAAGMTREELYVALSRAQYGTVLYVGTHDVLPLDPDERLDYPKTDPRAYAAMEVLLGILRNEGAEKSATETIREDLLETGSLTTLAPRFHHTLVTAARPAYRALIWDSFDEELAERIVESPAWAELRRTLLLAEQAGHSGEFLLQQAARRDHLDTVPEPAERLTLRISAYLDSRPFPAAYRHGSELDGPTSLPAWLTTPNRVLAHGREEDEPLRASLDSLTTQMRARVQQLADRAIDERHSWIEDNRTTPRTPQQEAEWRSHIAVVAAYREEHRITSEDPVRPLGPLVAADESDHLVHRQAEISVGHMLKLSTEDAEPASRTPTRSVRSNTPRRQLAPARARGAEYDEPQHGSRRHIEHETHRTAEREIGY</sequence>
<reference evidence="4" key="1">
    <citation type="journal article" date="2019" name="Int. J. Syst. Evol. Microbiol.">
        <title>The Global Catalogue of Microorganisms (GCM) 10K type strain sequencing project: providing services to taxonomists for standard genome sequencing and annotation.</title>
        <authorList>
            <consortium name="The Broad Institute Genomics Platform"/>
            <consortium name="The Broad Institute Genome Sequencing Center for Infectious Disease"/>
            <person name="Wu L."/>
            <person name="Ma J."/>
        </authorList>
    </citation>
    <scope>NUCLEOTIDE SEQUENCE [LARGE SCALE GENOMIC DNA]</scope>
    <source>
        <strain evidence="4">JCM 16014</strain>
    </source>
</reference>
<dbReference type="Pfam" id="PF08751">
    <property type="entry name" value="TrwC"/>
    <property type="match status" value="1"/>
</dbReference>
<evidence type="ECO:0000313" key="4">
    <source>
        <dbReference type="Proteomes" id="UP001500751"/>
    </source>
</evidence>
<feature type="compositionally biased region" description="Basic and acidic residues" evidence="1">
    <location>
        <begin position="1248"/>
        <end position="1277"/>
    </location>
</feature>
<keyword evidence="4" id="KW-1185">Reference proteome</keyword>
<proteinExistence type="predicted"/>
<accession>A0ABP5GJ02</accession>
<feature type="domain" description="TrwC relaxase" evidence="2">
    <location>
        <begin position="9"/>
        <end position="390"/>
    </location>
</feature>